<evidence type="ECO:0000259" key="2">
    <source>
        <dbReference type="Pfam" id="PF02517"/>
    </source>
</evidence>
<dbReference type="InterPro" id="IPR003675">
    <property type="entry name" value="Rce1/LyrA-like_dom"/>
</dbReference>
<sequence>MFNKPATKPTSEIKEAHTSAKLFSKPGVVALYIGIVALFLTLQLIGVYLFAPVVFNDFSLTTAQRFGMGSFDGTVTSFAMMFTLVALLVIIYAIVKWRIQAVSSQSSALTATDNAAGKPNFSYGVGDYLALKRFPMYMAVGFIGLWLLFVIATETLTYILDKNPTAFVDDLYDSANPKWLLIVTMVVIAPIYEEVMFRGILWSAVREQFAGAKGVWIASIATSVLFSLIHLQYAIYEMSMIFILALLLSYARAKSGSLYLPILLHIINNGLAMWMYLIVS</sequence>
<dbReference type="Pfam" id="PF02517">
    <property type="entry name" value="Rce1-like"/>
    <property type="match status" value="1"/>
</dbReference>
<dbReference type="RefSeq" id="WP_077447955.1">
    <property type="nucleotide sequence ID" value="NZ_FUGD01000049.1"/>
</dbReference>
<keyword evidence="1" id="KW-1133">Transmembrane helix</keyword>
<dbReference type="GO" id="GO:0080120">
    <property type="term" value="P:CAAX-box protein maturation"/>
    <property type="evidence" value="ECO:0007669"/>
    <property type="project" value="UniProtKB-ARBA"/>
</dbReference>
<feature type="transmembrane region" description="Helical" evidence="1">
    <location>
        <begin position="258"/>
        <end position="279"/>
    </location>
</feature>
<feature type="transmembrane region" description="Helical" evidence="1">
    <location>
        <begin position="137"/>
        <end position="159"/>
    </location>
</feature>
<keyword evidence="1" id="KW-0472">Membrane</keyword>
<evidence type="ECO:0000313" key="4">
    <source>
        <dbReference type="Proteomes" id="UP000188169"/>
    </source>
</evidence>
<dbReference type="OrthoDB" id="158986at2"/>
<dbReference type="GO" id="GO:0004175">
    <property type="term" value="F:endopeptidase activity"/>
    <property type="evidence" value="ECO:0007669"/>
    <property type="project" value="UniProtKB-ARBA"/>
</dbReference>
<keyword evidence="3" id="KW-0378">Hydrolase</keyword>
<keyword evidence="1" id="KW-0812">Transmembrane</keyword>
<organism evidence="3 4">
    <name type="scientific">Psychrobacter pasteurii</name>
    <dbReference type="NCBI Taxonomy" id="1945520"/>
    <lineage>
        <taxon>Bacteria</taxon>
        <taxon>Pseudomonadati</taxon>
        <taxon>Pseudomonadota</taxon>
        <taxon>Gammaproteobacteria</taxon>
        <taxon>Moraxellales</taxon>
        <taxon>Moraxellaceae</taxon>
        <taxon>Psychrobacter</taxon>
    </lineage>
</organism>
<feature type="transmembrane region" description="Helical" evidence="1">
    <location>
        <begin position="179"/>
        <end position="197"/>
    </location>
</feature>
<feature type="domain" description="CAAX prenyl protease 2/Lysostaphin resistance protein A-like" evidence="2">
    <location>
        <begin position="178"/>
        <end position="270"/>
    </location>
</feature>
<keyword evidence="3" id="KW-0645">Protease</keyword>
<accession>A0A1R4EDJ5</accession>
<proteinExistence type="predicted"/>
<evidence type="ECO:0000256" key="1">
    <source>
        <dbReference type="SAM" id="Phobius"/>
    </source>
</evidence>
<keyword evidence="4" id="KW-1185">Reference proteome</keyword>
<dbReference type="EMBL" id="FUGD01000049">
    <property type="protein sequence ID" value="SJM36561.1"/>
    <property type="molecule type" value="Genomic_DNA"/>
</dbReference>
<reference evidence="4" key="1">
    <citation type="submission" date="2017-02" db="EMBL/GenBank/DDBJ databases">
        <authorList>
            <person name="Mornico D."/>
        </authorList>
    </citation>
    <scope>NUCLEOTIDE SEQUENCE [LARGE SCALE GENOMIC DNA]</scope>
</reference>
<protein>
    <submittedName>
        <fullName evidence="3">CAAX amino terminal protease self-immunity</fullName>
    </submittedName>
</protein>
<feature type="transmembrane region" description="Helical" evidence="1">
    <location>
        <begin position="209"/>
        <end position="228"/>
    </location>
</feature>
<feature type="transmembrane region" description="Helical" evidence="1">
    <location>
        <begin position="75"/>
        <end position="95"/>
    </location>
</feature>
<feature type="transmembrane region" description="Helical" evidence="1">
    <location>
        <begin position="29"/>
        <end position="55"/>
    </location>
</feature>
<dbReference type="PANTHER" id="PTHR36435:SF1">
    <property type="entry name" value="CAAX AMINO TERMINAL PROTEASE FAMILY PROTEIN"/>
    <property type="match status" value="1"/>
</dbReference>
<name>A0A1R4EDJ5_9GAMM</name>
<dbReference type="Proteomes" id="UP000188169">
    <property type="component" value="Unassembled WGS sequence"/>
</dbReference>
<dbReference type="InterPro" id="IPR052710">
    <property type="entry name" value="CAAX_protease"/>
</dbReference>
<dbReference type="AlphaFoldDB" id="A0A1R4EDJ5"/>
<gene>
    <name evidence="3" type="ORF">A1019T_00522</name>
</gene>
<dbReference type="STRING" id="1945520.A1019T_00522"/>
<dbReference type="GO" id="GO:0006508">
    <property type="term" value="P:proteolysis"/>
    <property type="evidence" value="ECO:0007669"/>
    <property type="project" value="UniProtKB-KW"/>
</dbReference>
<dbReference type="PANTHER" id="PTHR36435">
    <property type="entry name" value="SLR1288 PROTEIN"/>
    <property type="match status" value="1"/>
</dbReference>
<evidence type="ECO:0000313" key="3">
    <source>
        <dbReference type="EMBL" id="SJM36561.1"/>
    </source>
</evidence>